<reference evidence="2 3" key="1">
    <citation type="journal article" date="2013" name="J. Microbiol.">
        <title>Mucilaginibacter ginsenosidivorax sp. nov., with ginsenoside converting activity isolated from sediment.</title>
        <authorList>
            <person name="Kim J.K."/>
            <person name="Choi T.E."/>
            <person name="Liu Q.M."/>
            <person name="Park H.Y."/>
            <person name="Yi T.H."/>
            <person name="Yoon M.H."/>
            <person name="Kim S.C."/>
            <person name="Im W.T."/>
        </authorList>
    </citation>
    <scope>NUCLEOTIDE SEQUENCE [LARGE SCALE GENOMIC DNA]</scope>
    <source>
        <strain evidence="2 3">KHI28</strain>
    </source>
</reference>
<dbReference type="GO" id="GO:0016740">
    <property type="term" value="F:transferase activity"/>
    <property type="evidence" value="ECO:0007669"/>
    <property type="project" value="UniProtKB-KW"/>
</dbReference>
<dbReference type="RefSeq" id="WP_147056061.1">
    <property type="nucleotide sequence ID" value="NZ_CP042437.1"/>
</dbReference>
<protein>
    <submittedName>
        <fullName evidence="2">Glycosyltransferase</fullName>
    </submittedName>
</protein>
<evidence type="ECO:0000313" key="3">
    <source>
        <dbReference type="Proteomes" id="UP000321362"/>
    </source>
</evidence>
<feature type="domain" description="Glycosyltransferase 2-like" evidence="1">
    <location>
        <begin position="3"/>
        <end position="157"/>
    </location>
</feature>
<evidence type="ECO:0000313" key="2">
    <source>
        <dbReference type="EMBL" id="QEC77921.1"/>
    </source>
</evidence>
<evidence type="ECO:0000259" key="1">
    <source>
        <dbReference type="Pfam" id="PF00535"/>
    </source>
</evidence>
<keyword evidence="2" id="KW-0808">Transferase</keyword>
<dbReference type="AlphaFoldDB" id="A0A5B8W2C1"/>
<keyword evidence="3" id="KW-1185">Reference proteome</keyword>
<dbReference type="InterPro" id="IPR001173">
    <property type="entry name" value="Glyco_trans_2-like"/>
</dbReference>
<dbReference type="InterPro" id="IPR050834">
    <property type="entry name" value="Glycosyltransf_2"/>
</dbReference>
<gene>
    <name evidence="2" type="ORF">FSB76_18990</name>
</gene>
<name>A0A5B8W2C1_9SPHI</name>
<dbReference type="KEGG" id="mgk:FSB76_18990"/>
<dbReference type="EMBL" id="CP042437">
    <property type="protein sequence ID" value="QEC77921.1"/>
    <property type="molecule type" value="Genomic_DNA"/>
</dbReference>
<organism evidence="2 3">
    <name type="scientific">Mucilaginibacter ginsenosidivorax</name>
    <dbReference type="NCBI Taxonomy" id="862126"/>
    <lineage>
        <taxon>Bacteria</taxon>
        <taxon>Pseudomonadati</taxon>
        <taxon>Bacteroidota</taxon>
        <taxon>Sphingobacteriia</taxon>
        <taxon>Sphingobacteriales</taxon>
        <taxon>Sphingobacteriaceae</taxon>
        <taxon>Mucilaginibacter</taxon>
    </lineage>
</organism>
<dbReference type="InterPro" id="IPR029044">
    <property type="entry name" value="Nucleotide-diphossugar_trans"/>
</dbReference>
<dbReference type="PANTHER" id="PTHR43685">
    <property type="entry name" value="GLYCOSYLTRANSFERASE"/>
    <property type="match status" value="1"/>
</dbReference>
<dbReference type="OrthoDB" id="927791at2"/>
<proteinExistence type="predicted"/>
<dbReference type="PANTHER" id="PTHR43685:SF2">
    <property type="entry name" value="GLYCOSYLTRANSFERASE 2-LIKE DOMAIN-CONTAINING PROTEIN"/>
    <property type="match status" value="1"/>
</dbReference>
<dbReference type="CDD" id="cd00761">
    <property type="entry name" value="Glyco_tranf_GTA_type"/>
    <property type="match status" value="1"/>
</dbReference>
<dbReference type="Gene3D" id="3.90.550.10">
    <property type="entry name" value="Spore Coat Polysaccharide Biosynthesis Protein SpsA, Chain A"/>
    <property type="match status" value="1"/>
</dbReference>
<dbReference type="Proteomes" id="UP000321362">
    <property type="component" value="Chromosome"/>
</dbReference>
<dbReference type="Pfam" id="PF00535">
    <property type="entry name" value="Glycos_transf_2"/>
    <property type="match status" value="1"/>
</dbReference>
<dbReference type="SUPFAM" id="SSF53448">
    <property type="entry name" value="Nucleotide-diphospho-sugar transferases"/>
    <property type="match status" value="1"/>
</dbReference>
<accession>A0A5B8W2C1</accession>
<sequence length="307" mass="34168">MYSLLVPCYNSERFIDGFLANINKLNKAFDEVLFYDDASIDNTVAILQQKGCTVIKGEVNRGPGFARNSLASAAKGQWFHFHDIDDLLDPDYLTKTATAAQTGNSDVVLCNVDWYSTDQKTILLSWKYSDEQIKQNPVSYTIGHPIGGINGLYRKEKFTAAGGFDTSLRIWEDADLHVRLAGAGAKFCVIEEVLSISIRYSNSASADQTAGWLTRLGLLQAYQKQYTDKKVRDMVGRQAQLTASKLILSRQFDAAKSALKLSELSGLKVPDSKSPAWRILNTILPAWLRIKLRIAQLKFAFKNSPNG</sequence>